<organism evidence="1 2">
    <name type="scientific">Verticillium longisporum</name>
    <name type="common">Verticillium dahliae var. longisporum</name>
    <dbReference type="NCBI Taxonomy" id="100787"/>
    <lineage>
        <taxon>Eukaryota</taxon>
        <taxon>Fungi</taxon>
        <taxon>Dikarya</taxon>
        <taxon>Ascomycota</taxon>
        <taxon>Pezizomycotina</taxon>
        <taxon>Sordariomycetes</taxon>
        <taxon>Hypocreomycetidae</taxon>
        <taxon>Glomerellales</taxon>
        <taxon>Plectosphaerellaceae</taxon>
        <taxon>Verticillium</taxon>
    </lineage>
</organism>
<dbReference type="Proteomes" id="UP000044602">
    <property type="component" value="Unassembled WGS sequence"/>
</dbReference>
<keyword evidence="2" id="KW-1185">Reference proteome</keyword>
<evidence type="ECO:0000313" key="2">
    <source>
        <dbReference type="Proteomes" id="UP000044602"/>
    </source>
</evidence>
<feature type="non-terminal residue" evidence="1">
    <location>
        <position position="1"/>
    </location>
</feature>
<dbReference type="EMBL" id="CVQH01020141">
    <property type="protein sequence ID" value="CRK26323.1"/>
    <property type="molecule type" value="Genomic_DNA"/>
</dbReference>
<evidence type="ECO:0000313" key="1">
    <source>
        <dbReference type="EMBL" id="CRK26323.1"/>
    </source>
</evidence>
<accession>A0A0G4LW93</accession>
<reference evidence="1 2" key="1">
    <citation type="submission" date="2015-05" db="EMBL/GenBank/DDBJ databases">
        <authorList>
            <person name="Wang D.B."/>
            <person name="Wang M."/>
        </authorList>
    </citation>
    <scope>NUCLEOTIDE SEQUENCE [LARGE SCALE GENOMIC DNA]</scope>
    <source>
        <strain evidence="1">VL1</strain>
    </source>
</reference>
<gene>
    <name evidence="1" type="ORF">BN1708_018228</name>
</gene>
<proteinExistence type="predicted"/>
<protein>
    <submittedName>
        <fullName evidence="1">Uncharacterized protein</fullName>
    </submittedName>
</protein>
<sequence length="11" mass="1049">RPAAAPPSGLL</sequence>
<name>A0A0G4LW93_VERLO</name>